<dbReference type="InterPro" id="IPR020904">
    <property type="entry name" value="Sc_DH/Rdtase_CS"/>
</dbReference>
<dbReference type="InterPro" id="IPR002347">
    <property type="entry name" value="SDR_fam"/>
</dbReference>
<keyword evidence="2" id="KW-0812">Transmembrane</keyword>
<dbReference type="EMBL" id="CP111012">
    <property type="protein sequence ID" value="WAQ94283.1"/>
    <property type="molecule type" value="Genomic_DNA"/>
</dbReference>
<dbReference type="Gene3D" id="3.40.50.720">
    <property type="entry name" value="NAD(P)-binding Rossmann-like Domain"/>
    <property type="match status" value="2"/>
</dbReference>
<dbReference type="PANTHER" id="PTHR43313">
    <property type="entry name" value="SHORT-CHAIN DEHYDROGENASE/REDUCTASE FAMILY 9C"/>
    <property type="match status" value="1"/>
</dbReference>
<dbReference type="Proteomes" id="UP001164746">
    <property type="component" value="Chromosome 1"/>
</dbReference>
<keyword evidence="2" id="KW-1133">Transmembrane helix</keyword>
<keyword evidence="1" id="KW-0560">Oxidoreductase</keyword>
<reference evidence="3" key="1">
    <citation type="submission" date="2022-11" db="EMBL/GenBank/DDBJ databases">
        <title>Centuries of genome instability and evolution in soft-shell clam transmissible cancer (bioRxiv).</title>
        <authorList>
            <person name="Hart S.F.M."/>
            <person name="Yonemitsu M.A."/>
            <person name="Giersch R.M."/>
            <person name="Beal B.F."/>
            <person name="Arriagada G."/>
            <person name="Davis B.W."/>
            <person name="Ostrander E.A."/>
            <person name="Goff S.P."/>
            <person name="Metzger M.J."/>
        </authorList>
    </citation>
    <scope>NUCLEOTIDE SEQUENCE</scope>
    <source>
        <strain evidence="3">MELC-2E11</strain>
        <tissue evidence="3">Siphon/mantle</tissue>
    </source>
</reference>
<evidence type="ECO:0000256" key="2">
    <source>
        <dbReference type="SAM" id="Phobius"/>
    </source>
</evidence>
<feature type="transmembrane region" description="Helical" evidence="2">
    <location>
        <begin position="6"/>
        <end position="24"/>
    </location>
</feature>
<keyword evidence="4" id="KW-1185">Reference proteome</keyword>
<feature type="transmembrane region" description="Helical" evidence="2">
    <location>
        <begin position="144"/>
        <end position="164"/>
    </location>
</feature>
<evidence type="ECO:0000313" key="4">
    <source>
        <dbReference type="Proteomes" id="UP001164746"/>
    </source>
</evidence>
<dbReference type="PROSITE" id="PS00061">
    <property type="entry name" value="ADH_SHORT"/>
    <property type="match status" value="2"/>
</dbReference>
<organism evidence="3 4">
    <name type="scientific">Mya arenaria</name>
    <name type="common">Soft-shell clam</name>
    <dbReference type="NCBI Taxonomy" id="6604"/>
    <lineage>
        <taxon>Eukaryota</taxon>
        <taxon>Metazoa</taxon>
        <taxon>Spiralia</taxon>
        <taxon>Lophotrochozoa</taxon>
        <taxon>Mollusca</taxon>
        <taxon>Bivalvia</taxon>
        <taxon>Autobranchia</taxon>
        <taxon>Heteroconchia</taxon>
        <taxon>Euheterodonta</taxon>
        <taxon>Imparidentia</taxon>
        <taxon>Neoheterodontei</taxon>
        <taxon>Myida</taxon>
        <taxon>Myoidea</taxon>
        <taxon>Myidae</taxon>
        <taxon>Mya</taxon>
    </lineage>
</organism>
<dbReference type="InterPro" id="IPR036291">
    <property type="entry name" value="NAD(P)-bd_dom_sf"/>
</dbReference>
<name>A0ABY7DBK2_MYAAR</name>
<dbReference type="PRINTS" id="PR00081">
    <property type="entry name" value="GDHRDH"/>
</dbReference>
<evidence type="ECO:0000256" key="1">
    <source>
        <dbReference type="ARBA" id="ARBA00023002"/>
    </source>
</evidence>
<keyword evidence="2" id="KW-0472">Membrane</keyword>
<dbReference type="SUPFAM" id="SSF51735">
    <property type="entry name" value="NAD(P)-binding Rossmann-fold domains"/>
    <property type="match status" value="2"/>
</dbReference>
<protein>
    <submittedName>
        <fullName evidence="3">H17B6-like protein</fullName>
    </submittedName>
</protein>
<sequence>MSWCCLLSSYSFFGFVLLCLYLLIKSYRFKQKLASFKDRYVLITGCDTGFGHKLAKRLDVLGFKVFAACFTQNGVEELSSTCSKNVTPIRMDVTNDDSINKAVEEVTNLLPDDKGLWAVVNNAGVLGTTSGPTFWATRADYDNVLAVNLYGVVLVTNAFMPLIMKEKGRVVNTSSIAGRFAFANAPYAVSKYGVEAFSDNLRIEQKLKTLPEVWKKDLPSDIADIMSKRFSGFIDKVGSSNLDLVVGAYEHAVTAKHPKYSYSFFGLALLCLYLFIKSYRFKQKLASFKDRYVLITGCDSGFGHKLAKRLDVLGFKVFAACFTQNGMEELSSTCTKNVNPIRMDVTNDDSIKRAVEEVTKLLPDKKVLGTTSGPTFWATRADYDNVLAVNLYGVVLVTNAFMPLIMKEKGRVVNTSSIAGRFAFGNAPYAVSKHGVEAFSDNLRRDVYKTGVTVHMLEPGFHKTPLLSVEAQKKRTEQKLKTLPEVWKKDLPSDIADIMAKRFSGFVDKVGSSNLDLVVDAYEHAVTAKYPKYRYVVGWDANYIFRPLWMAPEWFSDFILSRL</sequence>
<gene>
    <name evidence="3" type="ORF">MAR_006754</name>
</gene>
<accession>A0ABY7DBK2</accession>
<evidence type="ECO:0000313" key="3">
    <source>
        <dbReference type="EMBL" id="WAQ94283.1"/>
    </source>
</evidence>
<proteinExistence type="predicted"/>
<dbReference type="Pfam" id="PF00106">
    <property type="entry name" value="adh_short"/>
    <property type="match status" value="2"/>
</dbReference>
<feature type="transmembrane region" description="Helical" evidence="2">
    <location>
        <begin position="260"/>
        <end position="276"/>
    </location>
</feature>
<dbReference type="PANTHER" id="PTHR43313:SF1">
    <property type="entry name" value="3BETA-HYDROXYSTEROID DEHYDROGENASE DHS-16"/>
    <property type="match status" value="1"/>
</dbReference>
<dbReference type="PRINTS" id="PR00080">
    <property type="entry name" value="SDRFAMILY"/>
</dbReference>